<evidence type="ECO:0000313" key="1">
    <source>
        <dbReference type="EMBL" id="TXD96363.1"/>
    </source>
</evidence>
<sequence length="253" mass="29018">MTDKSTFVLKLSGIDLSDVTAGDMARMLSDFCKLLGNDELYLDSIYSGSAVTKIYTDRDLYIPKLEKLNKNIANNHSALNGIQSVIRRYAKNFSQIEANILASRTAVNDDELEQVYNIDYQKAISHTFEQNETFIGKLLKPAQGNDETDHFTILLANENKISVELDKNLSFQIAPFLEALWRHESLIEFSGIAKYEYQDNYQVKLNGFNALSFRVIPNTTTANLWMKEFIAMGESGWQKEEEPIRIWLEERHL</sequence>
<dbReference type="EMBL" id="VORZ01000003">
    <property type="protein sequence ID" value="TXD96363.1"/>
    <property type="molecule type" value="Genomic_DNA"/>
</dbReference>
<dbReference type="RefSeq" id="WP_147223948.1">
    <property type="nucleotide sequence ID" value="NZ_CAJGYY010000001.1"/>
</dbReference>
<proteinExistence type="predicted"/>
<comment type="caution">
    <text evidence="1">The sequence shown here is derived from an EMBL/GenBank/DDBJ whole genome shotgun (WGS) entry which is preliminary data.</text>
</comment>
<protein>
    <submittedName>
        <fullName evidence="1">Uncharacterized protein</fullName>
    </submittedName>
</protein>
<dbReference type="OrthoDB" id="6678969at2"/>
<gene>
    <name evidence="1" type="ORF">ES754_09425</name>
</gene>
<keyword evidence="2" id="KW-1185">Reference proteome</keyword>
<reference evidence="1 2" key="1">
    <citation type="submission" date="2019-08" db="EMBL/GenBank/DDBJ databases">
        <title>Genome sequence of Psychrobacter frigidicola ACAM304 (type strain).</title>
        <authorList>
            <person name="Bowman J.P."/>
        </authorList>
    </citation>
    <scope>NUCLEOTIDE SEQUENCE [LARGE SCALE GENOMIC DNA]</scope>
    <source>
        <strain evidence="1 2">ACAM 304</strain>
    </source>
</reference>
<organism evidence="1 2">
    <name type="scientific">Psychrobacter frigidicola</name>
    <dbReference type="NCBI Taxonomy" id="45611"/>
    <lineage>
        <taxon>Bacteria</taxon>
        <taxon>Pseudomonadati</taxon>
        <taxon>Pseudomonadota</taxon>
        <taxon>Gammaproteobacteria</taxon>
        <taxon>Moraxellales</taxon>
        <taxon>Moraxellaceae</taxon>
        <taxon>Psychrobacter</taxon>
    </lineage>
</organism>
<dbReference type="AlphaFoldDB" id="A0A5C6ZZE7"/>
<name>A0A5C6ZZE7_9GAMM</name>
<evidence type="ECO:0000313" key="2">
    <source>
        <dbReference type="Proteomes" id="UP000321903"/>
    </source>
</evidence>
<dbReference type="Proteomes" id="UP000321903">
    <property type="component" value="Unassembled WGS sequence"/>
</dbReference>
<accession>A0A5C6ZZE7</accession>